<proteinExistence type="inferred from homology"/>
<dbReference type="PANTHER" id="PTHR42933">
    <property type="entry name" value="SLR6095 PROTEIN"/>
    <property type="match status" value="1"/>
</dbReference>
<comment type="similarity">
    <text evidence="1">Belongs to the N(4)/N(6)-methyltransferase family.</text>
</comment>
<organism evidence="9 10">
    <name type="scientific">Runella salmonicolor</name>
    <dbReference type="NCBI Taxonomy" id="2950278"/>
    <lineage>
        <taxon>Bacteria</taxon>
        <taxon>Pseudomonadati</taxon>
        <taxon>Bacteroidota</taxon>
        <taxon>Cytophagia</taxon>
        <taxon>Cytophagales</taxon>
        <taxon>Spirosomataceae</taxon>
        <taxon>Runella</taxon>
    </lineage>
</organism>
<feature type="domain" description="DNA methylase adenine-specific" evidence="8">
    <location>
        <begin position="86"/>
        <end position="187"/>
    </location>
</feature>
<dbReference type="InterPro" id="IPR003356">
    <property type="entry name" value="DNA_methylase_A-5"/>
</dbReference>
<name>A0ABT1FSV2_9BACT</name>
<dbReference type="InterPro" id="IPR051537">
    <property type="entry name" value="DNA_Adenine_Mtase"/>
</dbReference>
<evidence type="ECO:0000313" key="10">
    <source>
        <dbReference type="Proteomes" id="UP001204772"/>
    </source>
</evidence>
<dbReference type="SUPFAM" id="SSF53335">
    <property type="entry name" value="S-adenosyl-L-methionine-dependent methyltransferases"/>
    <property type="match status" value="1"/>
</dbReference>
<dbReference type="PANTHER" id="PTHR42933:SF3">
    <property type="entry name" value="TYPE I RESTRICTION ENZYME MJAVIII METHYLASE SUBUNIT"/>
    <property type="match status" value="1"/>
</dbReference>
<keyword evidence="4" id="KW-0808">Transferase</keyword>
<dbReference type="EMBL" id="JAMZEL010000009">
    <property type="protein sequence ID" value="MCP1384841.1"/>
    <property type="molecule type" value="Genomic_DNA"/>
</dbReference>
<evidence type="ECO:0000313" key="9">
    <source>
        <dbReference type="EMBL" id="MCP1384841.1"/>
    </source>
</evidence>
<evidence type="ECO:0000256" key="4">
    <source>
        <dbReference type="ARBA" id="ARBA00022679"/>
    </source>
</evidence>
<evidence type="ECO:0000256" key="3">
    <source>
        <dbReference type="ARBA" id="ARBA00022603"/>
    </source>
</evidence>
<dbReference type="Gene3D" id="3.40.50.150">
    <property type="entry name" value="Vaccinia Virus protein VP39"/>
    <property type="match status" value="1"/>
</dbReference>
<keyword evidence="10" id="KW-1185">Reference proteome</keyword>
<evidence type="ECO:0000256" key="7">
    <source>
        <dbReference type="ARBA" id="ARBA00047942"/>
    </source>
</evidence>
<comment type="caution">
    <text evidence="9">The sequence shown here is derived from an EMBL/GenBank/DDBJ whole genome shotgun (WGS) entry which is preliminary data.</text>
</comment>
<evidence type="ECO:0000259" key="8">
    <source>
        <dbReference type="Pfam" id="PF02384"/>
    </source>
</evidence>
<dbReference type="RefSeq" id="WP_253530733.1">
    <property type="nucleotide sequence ID" value="NZ_JAMZEL010000009.1"/>
</dbReference>
<dbReference type="Proteomes" id="UP001204772">
    <property type="component" value="Unassembled WGS sequence"/>
</dbReference>
<dbReference type="InterPro" id="IPR029063">
    <property type="entry name" value="SAM-dependent_MTases_sf"/>
</dbReference>
<dbReference type="GO" id="GO:0008168">
    <property type="term" value="F:methyltransferase activity"/>
    <property type="evidence" value="ECO:0007669"/>
    <property type="project" value="UniProtKB-KW"/>
</dbReference>
<evidence type="ECO:0000256" key="6">
    <source>
        <dbReference type="ARBA" id="ARBA00022747"/>
    </source>
</evidence>
<evidence type="ECO:0000256" key="1">
    <source>
        <dbReference type="ARBA" id="ARBA00006594"/>
    </source>
</evidence>
<dbReference type="Pfam" id="PF02384">
    <property type="entry name" value="N6_Mtase"/>
    <property type="match status" value="1"/>
</dbReference>
<keyword evidence="6" id="KW-0680">Restriction system</keyword>
<protein>
    <recommendedName>
        <fullName evidence="2">site-specific DNA-methyltransferase (adenine-specific)</fullName>
        <ecNumber evidence="2">2.1.1.72</ecNumber>
    </recommendedName>
</protein>
<keyword evidence="3 9" id="KW-0489">Methyltransferase</keyword>
<evidence type="ECO:0000256" key="5">
    <source>
        <dbReference type="ARBA" id="ARBA00022691"/>
    </source>
</evidence>
<sequence length="250" mass="28835">MPKTTDVPPSLRVFNSLFEKISYRHSYSDVYCDFVDYVTACFSWEGDKELALHLQKKYDKEYPIFGQLFNEWLFVHKKQLEMNQWYDVLGEFYEIVSSSSKASRLGQFFTPPSLVTLMTQITGGKVAAKERIQDCCSGSGRMLISYHAYFPGNYTFGADIDSICTKMTAINMALHGCEGEAVCMNSLNPEDWRFGYRVNPHIHTIGIPHLVPINKEQSVQFRYWENRRTANESEVKEEPKVGKHGQLSFF</sequence>
<accession>A0ABT1FSV2</accession>
<dbReference type="GO" id="GO:0032259">
    <property type="term" value="P:methylation"/>
    <property type="evidence" value="ECO:0007669"/>
    <property type="project" value="UniProtKB-KW"/>
</dbReference>
<gene>
    <name evidence="9" type="ORF">NCI00_20565</name>
</gene>
<reference evidence="9 10" key="1">
    <citation type="submission" date="2022-06" db="EMBL/GenBank/DDBJ databases">
        <title>Runella sp. S5 genome sequencing.</title>
        <authorList>
            <person name="Park S."/>
        </authorList>
    </citation>
    <scope>NUCLEOTIDE SEQUENCE [LARGE SCALE GENOMIC DNA]</scope>
    <source>
        <strain evidence="9 10">S5</strain>
    </source>
</reference>
<dbReference type="EC" id="2.1.1.72" evidence="2"/>
<evidence type="ECO:0000256" key="2">
    <source>
        <dbReference type="ARBA" id="ARBA00011900"/>
    </source>
</evidence>
<comment type="catalytic activity">
    <reaction evidence="7">
        <text>a 2'-deoxyadenosine in DNA + S-adenosyl-L-methionine = an N(6)-methyl-2'-deoxyadenosine in DNA + S-adenosyl-L-homocysteine + H(+)</text>
        <dbReference type="Rhea" id="RHEA:15197"/>
        <dbReference type="Rhea" id="RHEA-COMP:12418"/>
        <dbReference type="Rhea" id="RHEA-COMP:12419"/>
        <dbReference type="ChEBI" id="CHEBI:15378"/>
        <dbReference type="ChEBI" id="CHEBI:57856"/>
        <dbReference type="ChEBI" id="CHEBI:59789"/>
        <dbReference type="ChEBI" id="CHEBI:90615"/>
        <dbReference type="ChEBI" id="CHEBI:90616"/>
        <dbReference type="EC" id="2.1.1.72"/>
    </reaction>
</comment>
<keyword evidence="5" id="KW-0949">S-adenosyl-L-methionine</keyword>